<dbReference type="Gene3D" id="3.90.1150.10">
    <property type="entry name" value="Aspartate Aminotransferase, domain 1"/>
    <property type="match status" value="1"/>
</dbReference>
<sequence length="381" mass="41141">MIKKYYLLSPGPTPVPEEVLAAAANPIIHHRTPEFSGIFMEVTEGLKYVFGTEQDVFVLTSSGTGAMETAVINTLSPGDKVIVLNGGKFGERWGQICTSYGVDVREVSVEWGEPFSKDQLTDELKANPETKAVFATLSETSSGTVYDIQGYGEVLAKADAILVVDGISGLGATPCPMDEWGVDVMVAGSQKSFMIPPGLAYLSFSSKAWDLVEKSTLPKFYFDAKKYKKNLEKRTTPYTPAISLVIQQKKALDIIKSVGLEKLFEHHRILGDATRAGVKAIGLGLLSKSPGNILTAVNVPAGVDGLKLVKTMQGKYMAYIAGGQEPYKGKMFRIAHLGYMGGFDVITALTALEMTLSELGYEFKLGSAIGAAEAILKENWE</sequence>
<evidence type="ECO:0000313" key="7">
    <source>
        <dbReference type="EMBL" id="KKN47637.1"/>
    </source>
</evidence>
<name>A0A0F9RDN2_9ZZZZ</name>
<keyword evidence="5" id="KW-0663">Pyridoxal phosphate</keyword>
<evidence type="ECO:0000256" key="3">
    <source>
        <dbReference type="ARBA" id="ARBA00022576"/>
    </source>
</evidence>
<dbReference type="PIRSF" id="PIRSF000524">
    <property type="entry name" value="SPT"/>
    <property type="match status" value="1"/>
</dbReference>
<dbReference type="PANTHER" id="PTHR21152:SF40">
    <property type="entry name" value="ALANINE--GLYOXYLATE AMINOTRANSFERASE"/>
    <property type="match status" value="1"/>
</dbReference>
<dbReference type="InterPro" id="IPR020578">
    <property type="entry name" value="Aminotrans_V_PyrdxlP_BS"/>
</dbReference>
<dbReference type="GO" id="GO:0019265">
    <property type="term" value="P:glycine biosynthetic process, by transamination of glyoxylate"/>
    <property type="evidence" value="ECO:0007669"/>
    <property type="project" value="TreeGrafter"/>
</dbReference>
<dbReference type="GO" id="GO:0008453">
    <property type="term" value="F:alanine-glyoxylate transaminase activity"/>
    <property type="evidence" value="ECO:0007669"/>
    <property type="project" value="TreeGrafter"/>
</dbReference>
<feature type="domain" description="Aminotransferase class V" evidence="6">
    <location>
        <begin position="6"/>
        <end position="286"/>
    </location>
</feature>
<evidence type="ECO:0000256" key="2">
    <source>
        <dbReference type="ARBA" id="ARBA00009236"/>
    </source>
</evidence>
<accession>A0A0F9RDN2</accession>
<proteinExistence type="inferred from homology"/>
<comment type="similarity">
    <text evidence="2">Belongs to the class-V pyridoxal-phosphate-dependent aminotransferase family.</text>
</comment>
<gene>
    <name evidence="7" type="ORF">LCGC14_0660900</name>
</gene>
<dbReference type="EMBL" id="LAZR01001264">
    <property type="protein sequence ID" value="KKN47637.1"/>
    <property type="molecule type" value="Genomic_DNA"/>
</dbReference>
<evidence type="ECO:0000259" key="6">
    <source>
        <dbReference type="Pfam" id="PF00266"/>
    </source>
</evidence>
<protein>
    <recommendedName>
        <fullName evidence="6">Aminotransferase class V domain-containing protein</fullName>
    </recommendedName>
</protein>
<comment type="caution">
    <text evidence="7">The sequence shown here is derived from an EMBL/GenBank/DDBJ whole genome shotgun (WGS) entry which is preliminary data.</text>
</comment>
<dbReference type="Pfam" id="PF00266">
    <property type="entry name" value="Aminotran_5"/>
    <property type="match status" value="1"/>
</dbReference>
<comment type="cofactor">
    <cofactor evidence="1">
        <name>pyridoxal 5'-phosphate</name>
        <dbReference type="ChEBI" id="CHEBI:597326"/>
    </cofactor>
</comment>
<dbReference type="AlphaFoldDB" id="A0A0F9RDN2"/>
<keyword evidence="3" id="KW-0032">Aminotransferase</keyword>
<dbReference type="SUPFAM" id="SSF53383">
    <property type="entry name" value="PLP-dependent transferases"/>
    <property type="match status" value="1"/>
</dbReference>
<dbReference type="InterPro" id="IPR015422">
    <property type="entry name" value="PyrdxlP-dep_Trfase_small"/>
</dbReference>
<dbReference type="PROSITE" id="PS00595">
    <property type="entry name" value="AA_TRANSFER_CLASS_5"/>
    <property type="match status" value="1"/>
</dbReference>
<dbReference type="InterPro" id="IPR000192">
    <property type="entry name" value="Aminotrans_V_dom"/>
</dbReference>
<evidence type="ECO:0000256" key="5">
    <source>
        <dbReference type="ARBA" id="ARBA00022898"/>
    </source>
</evidence>
<dbReference type="GO" id="GO:0005777">
    <property type="term" value="C:peroxisome"/>
    <property type="evidence" value="ECO:0007669"/>
    <property type="project" value="TreeGrafter"/>
</dbReference>
<evidence type="ECO:0000256" key="1">
    <source>
        <dbReference type="ARBA" id="ARBA00001933"/>
    </source>
</evidence>
<keyword evidence="4" id="KW-0808">Transferase</keyword>
<dbReference type="PANTHER" id="PTHR21152">
    <property type="entry name" value="AMINOTRANSFERASE CLASS V"/>
    <property type="match status" value="1"/>
</dbReference>
<dbReference type="InterPro" id="IPR015421">
    <property type="entry name" value="PyrdxlP-dep_Trfase_major"/>
</dbReference>
<evidence type="ECO:0000256" key="4">
    <source>
        <dbReference type="ARBA" id="ARBA00022679"/>
    </source>
</evidence>
<dbReference type="InterPro" id="IPR024169">
    <property type="entry name" value="SP_NH2Trfase/AEP_transaminase"/>
</dbReference>
<dbReference type="FunFam" id="3.40.640.10:FF:000027">
    <property type="entry name" value="Serine--pyruvate aminotransferase, mitochondrial"/>
    <property type="match status" value="1"/>
</dbReference>
<reference evidence="7" key="1">
    <citation type="journal article" date="2015" name="Nature">
        <title>Complex archaea that bridge the gap between prokaryotes and eukaryotes.</title>
        <authorList>
            <person name="Spang A."/>
            <person name="Saw J.H."/>
            <person name="Jorgensen S.L."/>
            <person name="Zaremba-Niedzwiedzka K."/>
            <person name="Martijn J."/>
            <person name="Lind A.E."/>
            <person name="van Eijk R."/>
            <person name="Schleper C."/>
            <person name="Guy L."/>
            <person name="Ettema T.J."/>
        </authorList>
    </citation>
    <scope>NUCLEOTIDE SEQUENCE</scope>
</reference>
<organism evidence="7">
    <name type="scientific">marine sediment metagenome</name>
    <dbReference type="NCBI Taxonomy" id="412755"/>
    <lineage>
        <taxon>unclassified sequences</taxon>
        <taxon>metagenomes</taxon>
        <taxon>ecological metagenomes</taxon>
    </lineage>
</organism>
<dbReference type="GO" id="GO:0004760">
    <property type="term" value="F:L-serine-pyruvate transaminase activity"/>
    <property type="evidence" value="ECO:0007669"/>
    <property type="project" value="TreeGrafter"/>
</dbReference>
<dbReference type="InterPro" id="IPR015424">
    <property type="entry name" value="PyrdxlP-dep_Trfase"/>
</dbReference>
<dbReference type="Gene3D" id="3.40.640.10">
    <property type="entry name" value="Type I PLP-dependent aspartate aminotransferase-like (Major domain)"/>
    <property type="match status" value="1"/>
</dbReference>